<reference evidence="2 3" key="1">
    <citation type="submission" date="2016-07" db="EMBL/GenBank/DDBJ databases">
        <title>Genomic analysis of zinc-resistant bacterium Mucilaginibacter pedocola TBZ30.</title>
        <authorList>
            <person name="Huang J."/>
            <person name="Tang J."/>
        </authorList>
    </citation>
    <scope>NUCLEOTIDE SEQUENCE [LARGE SCALE GENOMIC DNA]</scope>
    <source>
        <strain evidence="2 3">TBZ30</strain>
    </source>
</reference>
<dbReference type="RefSeq" id="WP_078349777.1">
    <property type="nucleotide sequence ID" value="NZ_MBTF01000034.1"/>
</dbReference>
<proteinExistence type="predicted"/>
<name>A0A1S9PAQ5_9SPHI</name>
<dbReference type="EMBL" id="MBTF01000034">
    <property type="protein sequence ID" value="OOQ58050.1"/>
    <property type="molecule type" value="Genomic_DNA"/>
</dbReference>
<protein>
    <recommendedName>
        <fullName evidence="1">DUF2314 domain-containing protein</fullName>
    </recommendedName>
</protein>
<dbReference type="Pfam" id="PF10077">
    <property type="entry name" value="DUF2314"/>
    <property type="match status" value="1"/>
</dbReference>
<dbReference type="STRING" id="1792845.BC343_10330"/>
<keyword evidence="3" id="KW-1185">Reference proteome</keyword>
<dbReference type="AlphaFoldDB" id="A0A1S9PAQ5"/>
<accession>A0A1S9PAQ5</accession>
<evidence type="ECO:0000259" key="1">
    <source>
        <dbReference type="Pfam" id="PF10077"/>
    </source>
</evidence>
<dbReference type="Proteomes" id="UP000189739">
    <property type="component" value="Unassembled WGS sequence"/>
</dbReference>
<evidence type="ECO:0000313" key="2">
    <source>
        <dbReference type="EMBL" id="OOQ58050.1"/>
    </source>
</evidence>
<dbReference type="InterPro" id="IPR018756">
    <property type="entry name" value="DUF2314"/>
</dbReference>
<organism evidence="2 3">
    <name type="scientific">Mucilaginibacter pedocola</name>
    <dbReference type="NCBI Taxonomy" id="1792845"/>
    <lineage>
        <taxon>Bacteria</taxon>
        <taxon>Pseudomonadati</taxon>
        <taxon>Bacteroidota</taxon>
        <taxon>Sphingobacteriia</taxon>
        <taxon>Sphingobacteriales</taxon>
        <taxon>Sphingobacteriaceae</taxon>
        <taxon>Mucilaginibacter</taxon>
    </lineage>
</organism>
<dbReference type="OrthoDB" id="793622at2"/>
<sequence length="151" mass="17374">MKNILLLLIVLYAPAALCQHRKVKNDTLYKSVHLEKGDRTFLALKDTAQKHLPQFINAVKKFGHDKKYRLVVKSDFVENGEHEHMWSQIYDYEKGTLKGIFIDSPFELKNIKTGQRLSIKATGVEDWAIYNSKGELLGGSFSTKYLESKQQ</sequence>
<gene>
    <name evidence="2" type="ORF">BC343_10330</name>
</gene>
<feature type="domain" description="DUF2314" evidence="1">
    <location>
        <begin position="68"/>
        <end position="146"/>
    </location>
</feature>
<evidence type="ECO:0000313" key="3">
    <source>
        <dbReference type="Proteomes" id="UP000189739"/>
    </source>
</evidence>
<comment type="caution">
    <text evidence="2">The sequence shown here is derived from an EMBL/GenBank/DDBJ whole genome shotgun (WGS) entry which is preliminary data.</text>
</comment>